<dbReference type="InterPro" id="IPR010730">
    <property type="entry name" value="HET"/>
</dbReference>
<dbReference type="Proteomes" id="UP000268823">
    <property type="component" value="Unassembled WGS sequence"/>
</dbReference>
<evidence type="ECO:0000259" key="1">
    <source>
        <dbReference type="Pfam" id="PF06985"/>
    </source>
</evidence>
<evidence type="ECO:0000313" key="3">
    <source>
        <dbReference type="Proteomes" id="UP000268823"/>
    </source>
</evidence>
<sequence>MDRILLCVDRMIHRKDHMKNPYQPLDKESLEIRLLTVYPATNPSEVPLKCSLSHANLSQEPKPEYETISYTWGESTERKTIIVDNFRLEVPVSAERAIRRMRLRDQSRVLWIDAICIDQDDIEERSNQVGIMAEIYSHASHGVIWLGDADDSTEKALESIKTACAEGCVETNEFRDLRAKIDDDGGFGRTLEPLGFTPDFAALARLLRLPWFCRRWVIQEALLAPSNQCIIGDFEISWADALRGTVWMAHKTCSLPGYAEFRQAAGRVLLLWLMVEHKQARTQISLNAIRLSSLGSKVGDERDMVYALLGLWLKLQHQTNLHPLLAPDYHKSPDAVICDATRYMAAVDSNLNHFLSLGHRRNPDPLDKKLPSWAASWHRAHDLTSDPITFSLVSKADGRGWPRRFRPPSEDSSRILSVRGKMVEQVRAVTEVIHAHDTAGHVVAIIEQLETFLSSFNQQESELNISSRLGGLLIAGIDHRHEPATEEFSAQAYAEWLKYVHRENGWPPPWIPLHECSDATLVNVTRYDSRFWDACSNRALFVTESGRLGVGPQTLEEDDLVAILYGCHFPAILRKCANSHRHEFIGVAYVEGIMFGEAVEDPEAREDVTFHLQ</sequence>
<name>A0A3M7G284_HORWE</name>
<dbReference type="PANTHER" id="PTHR24148">
    <property type="entry name" value="ANKYRIN REPEAT DOMAIN-CONTAINING PROTEIN 39 HOMOLOG-RELATED"/>
    <property type="match status" value="1"/>
</dbReference>
<dbReference type="AlphaFoldDB" id="A0A3M7G284"/>
<reference evidence="2 3" key="1">
    <citation type="journal article" date="2018" name="BMC Genomics">
        <title>Genomic evidence for intraspecific hybridization in a clonal and extremely halotolerant yeast.</title>
        <authorList>
            <person name="Gostincar C."/>
            <person name="Stajich J.E."/>
            <person name="Zupancic J."/>
            <person name="Zalar P."/>
            <person name="Gunde-Cimerman N."/>
        </authorList>
    </citation>
    <scope>NUCLEOTIDE SEQUENCE [LARGE SCALE GENOMIC DNA]</scope>
    <source>
        <strain evidence="2 3">EXF-2788</strain>
    </source>
</reference>
<dbReference type="VEuPathDB" id="FungiDB:BTJ68_14347"/>
<protein>
    <recommendedName>
        <fullName evidence="1">Heterokaryon incompatibility domain-containing protein</fullName>
    </recommendedName>
</protein>
<dbReference type="InterPro" id="IPR052895">
    <property type="entry name" value="HetReg/Transcr_Mod"/>
</dbReference>
<proteinExistence type="predicted"/>
<dbReference type="OrthoDB" id="3553147at2759"/>
<organism evidence="2 3">
    <name type="scientific">Hortaea werneckii</name>
    <name type="common">Black yeast</name>
    <name type="synonym">Cladosporium werneckii</name>
    <dbReference type="NCBI Taxonomy" id="91943"/>
    <lineage>
        <taxon>Eukaryota</taxon>
        <taxon>Fungi</taxon>
        <taxon>Dikarya</taxon>
        <taxon>Ascomycota</taxon>
        <taxon>Pezizomycotina</taxon>
        <taxon>Dothideomycetes</taxon>
        <taxon>Dothideomycetidae</taxon>
        <taxon>Mycosphaerellales</taxon>
        <taxon>Teratosphaeriaceae</taxon>
        <taxon>Hortaea</taxon>
    </lineage>
</organism>
<dbReference type="Pfam" id="PF06985">
    <property type="entry name" value="HET"/>
    <property type="match status" value="1"/>
</dbReference>
<dbReference type="Pfam" id="PF26639">
    <property type="entry name" value="Het-6_barrel"/>
    <property type="match status" value="1"/>
</dbReference>
<gene>
    <name evidence="2" type="ORF">D0861_01176</name>
</gene>
<comment type="caution">
    <text evidence="2">The sequence shown here is derived from an EMBL/GenBank/DDBJ whole genome shotgun (WGS) entry which is preliminary data.</text>
</comment>
<evidence type="ECO:0000313" key="2">
    <source>
        <dbReference type="EMBL" id="RMY94711.1"/>
    </source>
</evidence>
<dbReference type="EMBL" id="QWIR01000011">
    <property type="protein sequence ID" value="RMY94711.1"/>
    <property type="molecule type" value="Genomic_DNA"/>
</dbReference>
<dbReference type="PANTHER" id="PTHR24148:SF64">
    <property type="entry name" value="HETEROKARYON INCOMPATIBILITY DOMAIN-CONTAINING PROTEIN"/>
    <property type="match status" value="1"/>
</dbReference>
<feature type="domain" description="Heterokaryon incompatibility" evidence="1">
    <location>
        <begin position="65"/>
        <end position="220"/>
    </location>
</feature>
<accession>A0A3M7G284</accession>